<keyword evidence="1" id="KW-0175">Coiled coil</keyword>
<accession>A0ABN7S4U9</accession>
<protein>
    <submittedName>
        <fullName evidence="2">Oidioi.mRNA.OKI2018_I69.PAR.g11968.t1.cds</fullName>
    </submittedName>
</protein>
<keyword evidence="3" id="KW-1185">Reference proteome</keyword>
<dbReference type="Proteomes" id="UP001158576">
    <property type="component" value="Chromosome PAR"/>
</dbReference>
<organism evidence="2 3">
    <name type="scientific">Oikopleura dioica</name>
    <name type="common">Tunicate</name>
    <dbReference type="NCBI Taxonomy" id="34765"/>
    <lineage>
        <taxon>Eukaryota</taxon>
        <taxon>Metazoa</taxon>
        <taxon>Chordata</taxon>
        <taxon>Tunicata</taxon>
        <taxon>Appendicularia</taxon>
        <taxon>Copelata</taxon>
        <taxon>Oikopleuridae</taxon>
        <taxon>Oikopleura</taxon>
    </lineage>
</organism>
<evidence type="ECO:0000256" key="1">
    <source>
        <dbReference type="SAM" id="Coils"/>
    </source>
</evidence>
<evidence type="ECO:0000313" key="2">
    <source>
        <dbReference type="EMBL" id="CAG5088776.1"/>
    </source>
</evidence>
<reference evidence="2 3" key="1">
    <citation type="submission" date="2021-04" db="EMBL/GenBank/DDBJ databases">
        <authorList>
            <person name="Bliznina A."/>
        </authorList>
    </citation>
    <scope>NUCLEOTIDE SEQUENCE [LARGE SCALE GENOMIC DNA]</scope>
</reference>
<proteinExistence type="predicted"/>
<sequence length="152" mass="17643">MNAIEVMLSHTDVSHICISEKQQDKDAREVFQKIELYELQNYIGLKDHIKVYEQLSTIVDFYEKQREIIEKRLADINEITTKYGSMRAPPYRPGRGGLANRLSRVANIRLMKQKKQQQAYLISKMQEIIGNYESEPPQLELLEFAIPDSGSP</sequence>
<feature type="coiled-coil region" evidence="1">
    <location>
        <begin position="52"/>
        <end position="79"/>
    </location>
</feature>
<dbReference type="EMBL" id="OU015568">
    <property type="protein sequence ID" value="CAG5088776.1"/>
    <property type="molecule type" value="Genomic_DNA"/>
</dbReference>
<evidence type="ECO:0000313" key="3">
    <source>
        <dbReference type="Proteomes" id="UP001158576"/>
    </source>
</evidence>
<name>A0ABN7S4U9_OIKDI</name>
<gene>
    <name evidence="2" type="ORF">OKIOD_LOCUS3526</name>
</gene>